<dbReference type="eggNOG" id="COG0664">
    <property type="taxonomic scope" value="Bacteria"/>
</dbReference>
<dbReference type="Pfam" id="PF00027">
    <property type="entry name" value="cNMP_binding"/>
    <property type="match status" value="1"/>
</dbReference>
<dbReference type="OrthoDB" id="9798104at2"/>
<dbReference type="Pfam" id="PF13545">
    <property type="entry name" value="HTH_Crp_2"/>
    <property type="match status" value="1"/>
</dbReference>
<dbReference type="PROSITE" id="PS00042">
    <property type="entry name" value="HTH_CRP_1"/>
    <property type="match status" value="1"/>
</dbReference>
<dbReference type="Proteomes" id="UP000007652">
    <property type="component" value="Unassembled WGS sequence"/>
</dbReference>
<gene>
    <name evidence="6" type="ORF">CAAU_0720</name>
</gene>
<keyword evidence="7" id="KW-1185">Reference proteome</keyword>
<protein>
    <submittedName>
        <fullName evidence="6">Transcriptional regulator, Crp/Fnr family</fullName>
    </submittedName>
</protein>
<feature type="domain" description="HTH crp-type" evidence="5">
    <location>
        <begin position="145"/>
        <end position="218"/>
    </location>
</feature>
<dbReference type="RefSeq" id="WP_008908080.1">
    <property type="nucleotide sequence ID" value="NZ_CAKP01000033.1"/>
</dbReference>
<evidence type="ECO:0000313" key="7">
    <source>
        <dbReference type="Proteomes" id="UP000007652"/>
    </source>
</evidence>
<evidence type="ECO:0000259" key="4">
    <source>
        <dbReference type="PROSITE" id="PS50042"/>
    </source>
</evidence>
<dbReference type="PANTHER" id="PTHR24567">
    <property type="entry name" value="CRP FAMILY TRANSCRIPTIONAL REGULATORY PROTEIN"/>
    <property type="match status" value="1"/>
</dbReference>
<organism evidence="6 7">
    <name type="scientific">Caloramator australicus RC3</name>
    <dbReference type="NCBI Taxonomy" id="857293"/>
    <lineage>
        <taxon>Bacteria</taxon>
        <taxon>Bacillati</taxon>
        <taxon>Bacillota</taxon>
        <taxon>Clostridia</taxon>
        <taxon>Eubacteriales</taxon>
        <taxon>Clostridiaceae</taxon>
        <taxon>Caloramator</taxon>
    </lineage>
</organism>
<evidence type="ECO:0000256" key="3">
    <source>
        <dbReference type="ARBA" id="ARBA00023163"/>
    </source>
</evidence>
<feature type="domain" description="Cyclic nucleotide-binding" evidence="4">
    <location>
        <begin position="11"/>
        <end position="114"/>
    </location>
</feature>
<evidence type="ECO:0000313" key="6">
    <source>
        <dbReference type="EMBL" id="CCJ32804.1"/>
    </source>
</evidence>
<dbReference type="GO" id="GO:0003677">
    <property type="term" value="F:DNA binding"/>
    <property type="evidence" value="ECO:0007669"/>
    <property type="project" value="UniProtKB-KW"/>
</dbReference>
<keyword evidence="1" id="KW-0805">Transcription regulation</keyword>
<keyword evidence="2" id="KW-0238">DNA-binding</keyword>
<name>I7K5H7_9CLOT</name>
<dbReference type="InterPro" id="IPR018490">
    <property type="entry name" value="cNMP-bd_dom_sf"/>
</dbReference>
<dbReference type="Gene3D" id="1.10.10.10">
    <property type="entry name" value="Winged helix-like DNA-binding domain superfamily/Winged helix DNA-binding domain"/>
    <property type="match status" value="1"/>
</dbReference>
<dbReference type="InterPro" id="IPR018335">
    <property type="entry name" value="Tscrpt_reg_HTH_Crp-type_CS"/>
</dbReference>
<dbReference type="PRINTS" id="PR00034">
    <property type="entry name" value="HTHCRP"/>
</dbReference>
<dbReference type="InterPro" id="IPR012318">
    <property type="entry name" value="HTH_CRP"/>
</dbReference>
<dbReference type="PROSITE" id="PS50042">
    <property type="entry name" value="CNMP_BINDING_3"/>
    <property type="match status" value="1"/>
</dbReference>
<dbReference type="GO" id="GO:0003700">
    <property type="term" value="F:DNA-binding transcription factor activity"/>
    <property type="evidence" value="ECO:0007669"/>
    <property type="project" value="InterPro"/>
</dbReference>
<proteinExistence type="predicted"/>
<dbReference type="SUPFAM" id="SSF46785">
    <property type="entry name" value="Winged helix' DNA-binding domain"/>
    <property type="match status" value="1"/>
</dbReference>
<dbReference type="InterPro" id="IPR036390">
    <property type="entry name" value="WH_DNA-bd_sf"/>
</dbReference>
<dbReference type="InterPro" id="IPR000595">
    <property type="entry name" value="cNMP-bd_dom"/>
</dbReference>
<dbReference type="STRING" id="857293.CAAU_0720"/>
<dbReference type="SUPFAM" id="SSF51206">
    <property type="entry name" value="cAMP-binding domain-like"/>
    <property type="match status" value="1"/>
</dbReference>
<dbReference type="SMART" id="SM00100">
    <property type="entry name" value="cNMP"/>
    <property type="match status" value="1"/>
</dbReference>
<reference evidence="6 7" key="1">
    <citation type="journal article" date="2011" name="J. Bacteriol.">
        <title>Draft genome sequence of Caloramator australicus strain RC3T, a thermoanaerobe from the Great Artesian Basin of Australia.</title>
        <authorList>
            <person name="Ogg C.D."/>
            <person name="Patel B.K.C."/>
        </authorList>
    </citation>
    <scope>NUCLEOTIDE SEQUENCE [LARGE SCALE GENOMIC DNA]</scope>
    <source>
        <strain evidence="6 7">RC3</strain>
    </source>
</reference>
<dbReference type="AlphaFoldDB" id="I7K5H7"/>
<dbReference type="CDD" id="cd00038">
    <property type="entry name" value="CAP_ED"/>
    <property type="match status" value="1"/>
</dbReference>
<dbReference type="InterPro" id="IPR014710">
    <property type="entry name" value="RmlC-like_jellyroll"/>
</dbReference>
<evidence type="ECO:0000256" key="1">
    <source>
        <dbReference type="ARBA" id="ARBA00023015"/>
    </source>
</evidence>
<dbReference type="GO" id="GO:0005829">
    <property type="term" value="C:cytosol"/>
    <property type="evidence" value="ECO:0007669"/>
    <property type="project" value="TreeGrafter"/>
</dbReference>
<keyword evidence="3" id="KW-0804">Transcription</keyword>
<comment type="caution">
    <text evidence="6">The sequence shown here is derived from an EMBL/GenBank/DDBJ whole genome shotgun (WGS) entry which is preliminary data.</text>
</comment>
<dbReference type="InterPro" id="IPR036388">
    <property type="entry name" value="WH-like_DNA-bd_sf"/>
</dbReference>
<evidence type="ECO:0000256" key="2">
    <source>
        <dbReference type="ARBA" id="ARBA00023125"/>
    </source>
</evidence>
<dbReference type="PROSITE" id="PS51063">
    <property type="entry name" value="HTH_CRP_2"/>
    <property type="match status" value="1"/>
</dbReference>
<accession>I7K5H7</accession>
<dbReference type="EMBL" id="CAKP01000033">
    <property type="protein sequence ID" value="CCJ32804.1"/>
    <property type="molecule type" value="Genomic_DNA"/>
</dbReference>
<dbReference type="InterPro" id="IPR050397">
    <property type="entry name" value="Env_Response_Regulators"/>
</dbReference>
<evidence type="ECO:0000259" key="5">
    <source>
        <dbReference type="PROSITE" id="PS51063"/>
    </source>
</evidence>
<dbReference type="PANTHER" id="PTHR24567:SF68">
    <property type="entry name" value="DNA-BINDING TRANSCRIPTIONAL DUAL REGULATOR CRP"/>
    <property type="match status" value="1"/>
</dbReference>
<dbReference type="SMART" id="SM00419">
    <property type="entry name" value="HTH_CRP"/>
    <property type="match status" value="1"/>
</dbReference>
<sequence length="225" mass="25763">MENTFLKKIAIFSDLDEGSLERIASLINERRYQKGSLIFMEGEEAEAVYFIKKGKVKIFKTGQDGREHIINILPEGEVFAESCLFGLNKYPASAEAYEDIEALLIKIKDFEKLLEEYPKISIGIIKAMGKRLQMVSKKIENLALRDAYGKTAMLLMDLILKKHSKLYDGLEFDTDLSRQEMASMVGLTRETFTRALTKLKECGAIDFERDRIKIISVDKLKDFIE</sequence>
<dbReference type="Gene3D" id="2.60.120.10">
    <property type="entry name" value="Jelly Rolls"/>
    <property type="match status" value="1"/>
</dbReference>